<gene>
    <name evidence="7" type="ORF">ACFOHH_15745</name>
</gene>
<accession>A0ABV7DI12</accession>
<evidence type="ECO:0000256" key="2">
    <source>
        <dbReference type="ARBA" id="ARBA00022475"/>
    </source>
</evidence>
<evidence type="ECO:0000256" key="6">
    <source>
        <dbReference type="SAM" id="Phobius"/>
    </source>
</evidence>
<dbReference type="EMBL" id="JBHRSP010000024">
    <property type="protein sequence ID" value="MFC3074565.1"/>
    <property type="molecule type" value="Genomic_DNA"/>
</dbReference>
<organism evidence="7 8">
    <name type="scientific">Shinella pollutisoli</name>
    <dbReference type="NCBI Taxonomy" id="2250594"/>
    <lineage>
        <taxon>Bacteria</taxon>
        <taxon>Pseudomonadati</taxon>
        <taxon>Pseudomonadota</taxon>
        <taxon>Alphaproteobacteria</taxon>
        <taxon>Hyphomicrobiales</taxon>
        <taxon>Rhizobiaceae</taxon>
        <taxon>Shinella</taxon>
    </lineage>
</organism>
<dbReference type="RefSeq" id="WP_371747681.1">
    <property type="nucleotide sequence ID" value="NZ_JANFDG010000002.1"/>
</dbReference>
<keyword evidence="3 6" id="KW-0812">Transmembrane</keyword>
<comment type="subcellular location">
    <subcellularLocation>
        <location evidence="1">Cell membrane</location>
        <topology evidence="1">Multi-pass membrane protein</topology>
    </subcellularLocation>
</comment>
<name>A0ABV7DI12_9HYPH</name>
<evidence type="ECO:0000313" key="8">
    <source>
        <dbReference type="Proteomes" id="UP001595377"/>
    </source>
</evidence>
<evidence type="ECO:0000256" key="3">
    <source>
        <dbReference type="ARBA" id="ARBA00022692"/>
    </source>
</evidence>
<dbReference type="Pfam" id="PF03626">
    <property type="entry name" value="COX4_pro"/>
    <property type="match status" value="1"/>
</dbReference>
<evidence type="ECO:0000256" key="5">
    <source>
        <dbReference type="ARBA" id="ARBA00023136"/>
    </source>
</evidence>
<protein>
    <submittedName>
        <fullName evidence="7">Cytochrome C oxidase subunit IV family protein</fullName>
    </submittedName>
</protein>
<reference evidence="8" key="1">
    <citation type="journal article" date="2019" name="Int. J. Syst. Evol. Microbiol.">
        <title>The Global Catalogue of Microorganisms (GCM) 10K type strain sequencing project: providing services to taxonomists for standard genome sequencing and annotation.</title>
        <authorList>
            <consortium name="The Broad Institute Genomics Platform"/>
            <consortium name="The Broad Institute Genome Sequencing Center for Infectious Disease"/>
            <person name="Wu L."/>
            <person name="Ma J."/>
        </authorList>
    </citation>
    <scope>NUCLEOTIDE SEQUENCE [LARGE SCALE GENOMIC DNA]</scope>
    <source>
        <strain evidence="8">KCTC 52677</strain>
    </source>
</reference>
<sequence>MTRQARERFVATLAMLLTLAAGGAFVGGYSGGLLVPIAAVLVMAYAKGRFVVLDFMELREAPGPLRQALLAWPAMLLALALVRSITVSVLG</sequence>
<keyword evidence="5 6" id="KW-0472">Membrane</keyword>
<feature type="transmembrane region" description="Helical" evidence="6">
    <location>
        <begin position="33"/>
        <end position="56"/>
    </location>
</feature>
<keyword evidence="2" id="KW-1003">Cell membrane</keyword>
<feature type="transmembrane region" description="Helical" evidence="6">
    <location>
        <begin position="68"/>
        <end position="90"/>
    </location>
</feature>
<keyword evidence="8" id="KW-1185">Reference proteome</keyword>
<evidence type="ECO:0000256" key="4">
    <source>
        <dbReference type="ARBA" id="ARBA00022989"/>
    </source>
</evidence>
<proteinExistence type="predicted"/>
<dbReference type="InterPro" id="IPR005171">
    <property type="entry name" value="Cyt_c_oxidase_su4_prok"/>
</dbReference>
<keyword evidence="4 6" id="KW-1133">Transmembrane helix</keyword>
<evidence type="ECO:0000313" key="7">
    <source>
        <dbReference type="EMBL" id="MFC3074565.1"/>
    </source>
</evidence>
<comment type="caution">
    <text evidence="7">The sequence shown here is derived from an EMBL/GenBank/DDBJ whole genome shotgun (WGS) entry which is preliminary data.</text>
</comment>
<dbReference type="Proteomes" id="UP001595377">
    <property type="component" value="Unassembled WGS sequence"/>
</dbReference>
<evidence type="ECO:0000256" key="1">
    <source>
        <dbReference type="ARBA" id="ARBA00004651"/>
    </source>
</evidence>